<proteinExistence type="predicted"/>
<dbReference type="PRINTS" id="PR00455">
    <property type="entry name" value="HTHTETR"/>
</dbReference>
<evidence type="ECO:0000256" key="3">
    <source>
        <dbReference type="ARBA" id="ARBA00023163"/>
    </source>
</evidence>
<dbReference type="PANTHER" id="PTHR47506:SF1">
    <property type="entry name" value="HTH-TYPE TRANSCRIPTIONAL REGULATOR YJDC"/>
    <property type="match status" value="1"/>
</dbReference>
<feature type="DNA-binding region" description="H-T-H motif" evidence="4">
    <location>
        <begin position="45"/>
        <end position="64"/>
    </location>
</feature>
<dbReference type="SUPFAM" id="SSF46689">
    <property type="entry name" value="Homeodomain-like"/>
    <property type="match status" value="1"/>
</dbReference>
<protein>
    <submittedName>
        <fullName evidence="6">AcrR family transcriptional regulator</fullName>
    </submittedName>
</protein>
<accession>A0A7W9EED1</accession>
<dbReference type="InterPro" id="IPR001647">
    <property type="entry name" value="HTH_TetR"/>
</dbReference>
<keyword evidence="7" id="KW-1185">Reference proteome</keyword>
<dbReference type="InterPro" id="IPR009057">
    <property type="entry name" value="Homeodomain-like_sf"/>
</dbReference>
<organism evidence="6 7">
    <name type="scientific">Sphingobium boeckii</name>
    <dbReference type="NCBI Taxonomy" id="1082345"/>
    <lineage>
        <taxon>Bacteria</taxon>
        <taxon>Pseudomonadati</taxon>
        <taxon>Pseudomonadota</taxon>
        <taxon>Alphaproteobacteria</taxon>
        <taxon>Sphingomonadales</taxon>
        <taxon>Sphingomonadaceae</taxon>
        <taxon>Sphingobium</taxon>
    </lineage>
</organism>
<keyword evidence="3" id="KW-0804">Transcription</keyword>
<dbReference type="PANTHER" id="PTHR47506">
    <property type="entry name" value="TRANSCRIPTIONAL REGULATORY PROTEIN"/>
    <property type="match status" value="1"/>
</dbReference>
<comment type="caution">
    <text evidence="6">The sequence shown here is derived from an EMBL/GenBank/DDBJ whole genome shotgun (WGS) entry which is preliminary data.</text>
</comment>
<evidence type="ECO:0000256" key="2">
    <source>
        <dbReference type="ARBA" id="ARBA00023125"/>
    </source>
</evidence>
<evidence type="ECO:0000256" key="1">
    <source>
        <dbReference type="ARBA" id="ARBA00023015"/>
    </source>
</evidence>
<feature type="domain" description="HTH tetR-type" evidence="5">
    <location>
        <begin position="22"/>
        <end position="82"/>
    </location>
</feature>
<evidence type="ECO:0000313" key="7">
    <source>
        <dbReference type="Proteomes" id="UP000549617"/>
    </source>
</evidence>
<dbReference type="InterPro" id="IPR039536">
    <property type="entry name" value="TetR_C_Proteobacteria"/>
</dbReference>
<dbReference type="Proteomes" id="UP000549617">
    <property type="component" value="Unassembled WGS sequence"/>
</dbReference>
<dbReference type="PROSITE" id="PS50977">
    <property type="entry name" value="HTH_TETR_2"/>
    <property type="match status" value="1"/>
</dbReference>
<reference evidence="6 7" key="1">
    <citation type="submission" date="2020-08" db="EMBL/GenBank/DDBJ databases">
        <title>Genomic Encyclopedia of Type Strains, Phase IV (KMG-IV): sequencing the most valuable type-strain genomes for metagenomic binning, comparative biology and taxonomic classification.</title>
        <authorList>
            <person name="Goeker M."/>
        </authorList>
    </citation>
    <scope>NUCLEOTIDE SEQUENCE [LARGE SCALE GENOMIC DNA]</scope>
    <source>
        <strain evidence="6 7">DSM 25079</strain>
    </source>
</reference>
<gene>
    <name evidence="6" type="ORF">FHS49_000866</name>
</gene>
<name>A0A7W9EED1_9SPHN</name>
<dbReference type="Gene3D" id="1.10.357.10">
    <property type="entry name" value="Tetracycline Repressor, domain 2"/>
    <property type="match status" value="1"/>
</dbReference>
<dbReference type="Pfam" id="PF14246">
    <property type="entry name" value="TetR_C_7"/>
    <property type="match status" value="1"/>
</dbReference>
<dbReference type="EMBL" id="JACIJC010000001">
    <property type="protein sequence ID" value="MBB5684875.1"/>
    <property type="molecule type" value="Genomic_DNA"/>
</dbReference>
<evidence type="ECO:0000313" key="6">
    <source>
        <dbReference type="EMBL" id="MBB5684875.1"/>
    </source>
</evidence>
<dbReference type="RefSeq" id="WP_184015570.1">
    <property type="nucleotide sequence ID" value="NZ_JACIJC010000001.1"/>
</dbReference>
<keyword evidence="2 4" id="KW-0238">DNA-binding</keyword>
<dbReference type="Gene3D" id="1.10.10.60">
    <property type="entry name" value="Homeodomain-like"/>
    <property type="match status" value="1"/>
</dbReference>
<evidence type="ECO:0000256" key="4">
    <source>
        <dbReference type="PROSITE-ProRule" id="PRU00335"/>
    </source>
</evidence>
<dbReference type="Pfam" id="PF00440">
    <property type="entry name" value="TetR_N"/>
    <property type="match status" value="1"/>
</dbReference>
<dbReference type="AlphaFoldDB" id="A0A7W9EED1"/>
<sequence>MARPITIDQPISRPRRQRTVVLDQVPAILASAGALFLAKGYSGVSIDALIEATGGSKRDLYSVFGSKEALFKQVVATLCRDRIATLRLALTDDGNPVSALRSASETALRLVLENETLALHRLLVAEGSRLPEIAVQFLEQGPAAAYGVFAEILRKCDQRDRREEDYDALGQLFIDSLTGELQLRALLGEIITEDEILRKVQIATTVFLAVLKPVD</sequence>
<evidence type="ECO:0000259" key="5">
    <source>
        <dbReference type="PROSITE" id="PS50977"/>
    </source>
</evidence>
<keyword evidence="1" id="KW-0805">Transcription regulation</keyword>
<dbReference type="GO" id="GO:0003677">
    <property type="term" value="F:DNA binding"/>
    <property type="evidence" value="ECO:0007669"/>
    <property type="project" value="UniProtKB-UniRule"/>
</dbReference>